<evidence type="ECO:0000259" key="10">
    <source>
        <dbReference type="PROSITE" id="PS50110"/>
    </source>
</evidence>
<evidence type="ECO:0000256" key="5">
    <source>
        <dbReference type="ARBA" id="ARBA00022777"/>
    </source>
</evidence>
<evidence type="ECO:0000259" key="9">
    <source>
        <dbReference type="PROSITE" id="PS50109"/>
    </source>
</evidence>
<dbReference type="Gene3D" id="3.30.565.10">
    <property type="entry name" value="Histidine kinase-like ATPase, C-terminal domain"/>
    <property type="match status" value="1"/>
</dbReference>
<dbReference type="CDD" id="cd00156">
    <property type="entry name" value="REC"/>
    <property type="match status" value="1"/>
</dbReference>
<accession>A0A561XXI8</accession>
<dbReference type="PRINTS" id="PR00344">
    <property type="entry name" value="BCTRLSENSOR"/>
</dbReference>
<dbReference type="EC" id="2.7.13.3" evidence="2"/>
<sequence length="851" mass="92216">MRLVRVVVLVVALCLQTALPARAQLLNADLAELDRLQNLSQRNSAEAVQALQAAAARFANAADAATRRTYLAALTDAAFETGQTTVVTEGIAQLKALAAAQKDPSSQVLAVCFEARQLAVAGKTRAGLDALAREAAAAERAPDPWVRWLYHLTLGALHSGNGQFETAMAHLLRSLELSRTLPRQAATSELRSRTHLELLHFDMKNPERALQTIREALPLAEKLDARQAQGWLHLHRGNVENVQGNLDTAVAAYRQSLQIARAGGLTGLQATALNNLGDVLLQRKAYAAAEPVMREALAAYRDAHELNGAAMAQANLGFALMGQGRIAAGVHEVEAGIRFVHEAGSLPMEEQLLGELSRMYEQAGLYREAMATTRKQQALAKELFHTERDQAVTTLQERFDSAERQRQIEQLAQANRVQDAELRVRRMQQIGLAAAVALALLAAGASFWLYRRTRTANEALAAARRQAEGALTEKNLFLATASHDLRQPVHAMSLMVEAINLRNTDPVLRPLVADLRTSMQAMSQLFNALLDLSRLESGQPLGHKAAVDLGALLADVVRLFREQASLGGLTLRLRLPRRGATVWAEPVLLRQALANLVQNAIRYTPQGKVLVSARARGGDWLVEVRDTGIGIAPADQARVFSPYYRGARADQMDEAGHGLGLAVVARCAEQLGAAYGVRSLAGQGSRFWLRLPAHVAPDAGASTAPATAHRQSIVDRPLQGQCLVLDDDPQVLKAWRAMLEAWGVTAAYATTGAEAHGRLDEGLVPDAIFCDQRLRSGESGFDILRTLLARCPAARGAMVSGEFDAPALRDAEDEGYLVLRKPVNPAELHAVLAQWLAPSNRRQDQSAVPFP</sequence>
<dbReference type="SUPFAM" id="SSF47384">
    <property type="entry name" value="Homodimeric domain of signal transducing histidine kinase"/>
    <property type="match status" value="1"/>
</dbReference>
<dbReference type="SMART" id="SM00448">
    <property type="entry name" value="REC"/>
    <property type="match status" value="1"/>
</dbReference>
<dbReference type="InterPro" id="IPR011006">
    <property type="entry name" value="CheY-like_superfamily"/>
</dbReference>
<keyword evidence="5 11" id="KW-0418">Kinase</keyword>
<feature type="chain" id="PRO_5021915224" description="histidine kinase" evidence="8">
    <location>
        <begin position="24"/>
        <end position="851"/>
    </location>
</feature>
<dbReference type="SUPFAM" id="SSF55874">
    <property type="entry name" value="ATPase domain of HSP90 chaperone/DNA topoisomerase II/histidine kinase"/>
    <property type="match status" value="1"/>
</dbReference>
<dbReference type="EMBL" id="VJWE01000003">
    <property type="protein sequence ID" value="TWG40815.1"/>
    <property type="molecule type" value="Genomic_DNA"/>
</dbReference>
<reference evidence="11 12" key="1">
    <citation type="journal article" date="2015" name="Stand. Genomic Sci.">
        <title>Genomic Encyclopedia of Bacterial and Archaeal Type Strains, Phase III: the genomes of soil and plant-associated and newly described type strains.</title>
        <authorList>
            <person name="Whitman W.B."/>
            <person name="Woyke T."/>
            <person name="Klenk H.P."/>
            <person name="Zhou Y."/>
            <person name="Lilburn T.G."/>
            <person name="Beck B.J."/>
            <person name="De Vos P."/>
            <person name="Vandamme P."/>
            <person name="Eisen J.A."/>
            <person name="Garrity G."/>
            <person name="Hugenholtz P."/>
            <person name="Kyrpides N.C."/>
        </authorList>
    </citation>
    <scope>NUCLEOTIDE SEQUENCE [LARGE SCALE GENOMIC DNA]</scope>
    <source>
        <strain evidence="11 12">DSM 64</strain>
    </source>
</reference>
<protein>
    <recommendedName>
        <fullName evidence="2">histidine kinase</fullName>
        <ecNumber evidence="2">2.7.13.3</ecNumber>
    </recommendedName>
</protein>
<keyword evidence="4" id="KW-0808">Transferase</keyword>
<dbReference type="PANTHER" id="PTHR43711">
    <property type="entry name" value="TWO-COMPONENT HISTIDINE KINASE"/>
    <property type="match status" value="1"/>
</dbReference>
<evidence type="ECO:0000256" key="8">
    <source>
        <dbReference type="SAM" id="SignalP"/>
    </source>
</evidence>
<dbReference type="InterPro" id="IPR036097">
    <property type="entry name" value="HisK_dim/P_sf"/>
</dbReference>
<dbReference type="InterPro" id="IPR036890">
    <property type="entry name" value="HATPase_C_sf"/>
</dbReference>
<feature type="signal peptide" evidence="8">
    <location>
        <begin position="1"/>
        <end position="23"/>
    </location>
</feature>
<dbReference type="InterPro" id="IPR003661">
    <property type="entry name" value="HisK_dim/P_dom"/>
</dbReference>
<dbReference type="GeneID" id="51109402"/>
<comment type="caution">
    <text evidence="11">The sequence shown here is derived from an EMBL/GenBank/DDBJ whole genome shotgun (WGS) entry which is preliminary data.</text>
</comment>
<name>A0A561XXI8_ACIDE</name>
<evidence type="ECO:0000256" key="4">
    <source>
        <dbReference type="ARBA" id="ARBA00022679"/>
    </source>
</evidence>
<dbReference type="PROSITE" id="PS50109">
    <property type="entry name" value="HIS_KIN"/>
    <property type="match status" value="1"/>
</dbReference>
<dbReference type="Pfam" id="PF00512">
    <property type="entry name" value="HisKA"/>
    <property type="match status" value="1"/>
</dbReference>
<dbReference type="GO" id="GO:0000155">
    <property type="term" value="F:phosphorelay sensor kinase activity"/>
    <property type="evidence" value="ECO:0007669"/>
    <property type="project" value="InterPro"/>
</dbReference>
<dbReference type="PROSITE" id="PS50110">
    <property type="entry name" value="RESPONSE_REGULATORY"/>
    <property type="match status" value="1"/>
</dbReference>
<gene>
    <name evidence="11" type="ORF">ATF69_0320</name>
</gene>
<feature type="domain" description="Histidine kinase" evidence="9">
    <location>
        <begin position="480"/>
        <end position="695"/>
    </location>
</feature>
<dbReference type="AlphaFoldDB" id="A0A561XXI8"/>
<comment type="catalytic activity">
    <reaction evidence="1">
        <text>ATP + protein L-histidine = ADP + protein N-phospho-L-histidine.</text>
        <dbReference type="EC" id="2.7.13.3"/>
    </reaction>
</comment>
<dbReference type="PANTHER" id="PTHR43711:SF1">
    <property type="entry name" value="HISTIDINE KINASE 1"/>
    <property type="match status" value="1"/>
</dbReference>
<dbReference type="InterPro" id="IPR005467">
    <property type="entry name" value="His_kinase_dom"/>
</dbReference>
<evidence type="ECO:0000256" key="2">
    <source>
        <dbReference type="ARBA" id="ARBA00012438"/>
    </source>
</evidence>
<dbReference type="SUPFAM" id="SSF48452">
    <property type="entry name" value="TPR-like"/>
    <property type="match status" value="1"/>
</dbReference>
<organism evidence="11 12">
    <name type="scientific">Acidovorax delafieldii</name>
    <name type="common">Pseudomonas delafieldii</name>
    <dbReference type="NCBI Taxonomy" id="47920"/>
    <lineage>
        <taxon>Bacteria</taxon>
        <taxon>Pseudomonadati</taxon>
        <taxon>Pseudomonadota</taxon>
        <taxon>Betaproteobacteria</taxon>
        <taxon>Burkholderiales</taxon>
        <taxon>Comamonadaceae</taxon>
        <taxon>Acidovorax</taxon>
    </lineage>
</organism>
<keyword evidence="8" id="KW-0732">Signal</keyword>
<evidence type="ECO:0000256" key="3">
    <source>
        <dbReference type="ARBA" id="ARBA00022553"/>
    </source>
</evidence>
<proteinExistence type="predicted"/>
<dbReference type="SMART" id="SM00388">
    <property type="entry name" value="HisKA"/>
    <property type="match status" value="1"/>
</dbReference>
<dbReference type="InterPro" id="IPR003594">
    <property type="entry name" value="HATPase_dom"/>
</dbReference>
<dbReference type="SMART" id="SM00387">
    <property type="entry name" value="HATPase_c"/>
    <property type="match status" value="1"/>
</dbReference>
<dbReference type="Pfam" id="PF13424">
    <property type="entry name" value="TPR_12"/>
    <property type="match status" value="1"/>
</dbReference>
<dbReference type="InterPro" id="IPR050736">
    <property type="entry name" value="Sensor_HK_Regulatory"/>
</dbReference>
<dbReference type="InterPro" id="IPR011990">
    <property type="entry name" value="TPR-like_helical_dom_sf"/>
</dbReference>
<feature type="modified residue" description="4-aspartylphosphate" evidence="7">
    <location>
        <position position="771"/>
    </location>
</feature>
<dbReference type="Pfam" id="PF00072">
    <property type="entry name" value="Response_reg"/>
    <property type="match status" value="1"/>
</dbReference>
<evidence type="ECO:0000256" key="7">
    <source>
        <dbReference type="PROSITE-ProRule" id="PRU00169"/>
    </source>
</evidence>
<dbReference type="InterPro" id="IPR004358">
    <property type="entry name" value="Sig_transdc_His_kin-like_C"/>
</dbReference>
<keyword evidence="3 7" id="KW-0597">Phosphoprotein</keyword>
<dbReference type="Gene3D" id="3.40.50.2300">
    <property type="match status" value="1"/>
</dbReference>
<dbReference type="InterPro" id="IPR019734">
    <property type="entry name" value="TPR_rpt"/>
</dbReference>
<dbReference type="Gene3D" id="1.25.40.10">
    <property type="entry name" value="Tetratricopeptide repeat domain"/>
    <property type="match status" value="1"/>
</dbReference>
<dbReference type="SUPFAM" id="SSF52172">
    <property type="entry name" value="CheY-like"/>
    <property type="match status" value="1"/>
</dbReference>
<dbReference type="Proteomes" id="UP000321485">
    <property type="component" value="Unassembled WGS sequence"/>
</dbReference>
<evidence type="ECO:0000256" key="1">
    <source>
        <dbReference type="ARBA" id="ARBA00000085"/>
    </source>
</evidence>
<dbReference type="CDD" id="cd00082">
    <property type="entry name" value="HisKA"/>
    <property type="match status" value="1"/>
</dbReference>
<dbReference type="Gene3D" id="1.10.287.130">
    <property type="match status" value="1"/>
</dbReference>
<dbReference type="Pfam" id="PF02518">
    <property type="entry name" value="HATPase_c"/>
    <property type="match status" value="1"/>
</dbReference>
<feature type="domain" description="Response regulatory" evidence="10">
    <location>
        <begin position="721"/>
        <end position="836"/>
    </location>
</feature>
<dbReference type="SMART" id="SM00028">
    <property type="entry name" value="TPR"/>
    <property type="match status" value="5"/>
</dbReference>
<dbReference type="RefSeq" id="WP_146869707.1">
    <property type="nucleotide sequence ID" value="NZ_VJWE01000003.1"/>
</dbReference>
<evidence type="ECO:0000313" key="12">
    <source>
        <dbReference type="Proteomes" id="UP000321485"/>
    </source>
</evidence>
<evidence type="ECO:0000256" key="6">
    <source>
        <dbReference type="ARBA" id="ARBA00023012"/>
    </source>
</evidence>
<dbReference type="InterPro" id="IPR001789">
    <property type="entry name" value="Sig_transdc_resp-reg_receiver"/>
</dbReference>
<keyword evidence="6" id="KW-0902">Two-component regulatory system</keyword>
<evidence type="ECO:0000313" key="11">
    <source>
        <dbReference type="EMBL" id="TWG40815.1"/>
    </source>
</evidence>